<reference evidence="3" key="1">
    <citation type="journal article" date="2019" name="Int. J. Syst. Evol. Microbiol.">
        <title>The Global Catalogue of Microorganisms (GCM) 10K type strain sequencing project: providing services to taxonomists for standard genome sequencing and annotation.</title>
        <authorList>
            <consortium name="The Broad Institute Genomics Platform"/>
            <consortium name="The Broad Institute Genome Sequencing Center for Infectious Disease"/>
            <person name="Wu L."/>
            <person name="Ma J."/>
        </authorList>
    </citation>
    <scope>NUCLEOTIDE SEQUENCE [LARGE SCALE GENOMIC DNA]</scope>
    <source>
        <strain evidence="3">JCM 17342</strain>
    </source>
</reference>
<organism evidence="2 3">
    <name type="scientific">Allokutzneria multivorans</name>
    <dbReference type="NCBI Taxonomy" id="1142134"/>
    <lineage>
        <taxon>Bacteria</taxon>
        <taxon>Bacillati</taxon>
        <taxon>Actinomycetota</taxon>
        <taxon>Actinomycetes</taxon>
        <taxon>Pseudonocardiales</taxon>
        <taxon>Pseudonocardiaceae</taxon>
        <taxon>Allokutzneria</taxon>
    </lineage>
</organism>
<comment type="caution">
    <text evidence="2">The sequence shown here is derived from an EMBL/GenBank/DDBJ whole genome shotgun (WGS) entry which is preliminary data.</text>
</comment>
<keyword evidence="1" id="KW-0732">Signal</keyword>
<sequence length="165" mass="16804">MNRNTVVRGITAAAIAFGGLAVATSGVASAQTVAPCTGADLTVTASDGQQGQDPLHEQLVVEFKAKDGVHCQLKGLPGELTFYNEGKPVPVTPMVKPAEAAVIDVTGTDTATLIIDIPKTEGVLTLPTDEVSFKLPSANADVIRLPYTAGVADTPTISPVVGPVG</sequence>
<dbReference type="EMBL" id="BAABAL010000005">
    <property type="protein sequence ID" value="GAA3996817.1"/>
    <property type="molecule type" value="Genomic_DNA"/>
</dbReference>
<evidence type="ECO:0000256" key="1">
    <source>
        <dbReference type="SAM" id="SignalP"/>
    </source>
</evidence>
<feature type="signal peptide" evidence="1">
    <location>
        <begin position="1"/>
        <end position="30"/>
    </location>
</feature>
<feature type="chain" id="PRO_5046810674" description="DUF4232 domain-containing protein" evidence="1">
    <location>
        <begin position="31"/>
        <end position="165"/>
    </location>
</feature>
<evidence type="ECO:0000313" key="3">
    <source>
        <dbReference type="Proteomes" id="UP001501747"/>
    </source>
</evidence>
<evidence type="ECO:0008006" key="4">
    <source>
        <dbReference type="Google" id="ProtNLM"/>
    </source>
</evidence>
<keyword evidence="3" id="KW-1185">Reference proteome</keyword>
<accession>A0ABP7RFR5</accession>
<gene>
    <name evidence="2" type="ORF">GCM10022247_16030</name>
</gene>
<name>A0ABP7RFR5_9PSEU</name>
<protein>
    <recommendedName>
        <fullName evidence="4">DUF4232 domain-containing protein</fullName>
    </recommendedName>
</protein>
<proteinExistence type="predicted"/>
<dbReference type="RefSeq" id="WP_344872217.1">
    <property type="nucleotide sequence ID" value="NZ_BAABAL010000005.1"/>
</dbReference>
<evidence type="ECO:0000313" key="2">
    <source>
        <dbReference type="EMBL" id="GAA3996817.1"/>
    </source>
</evidence>
<dbReference type="Proteomes" id="UP001501747">
    <property type="component" value="Unassembled WGS sequence"/>
</dbReference>